<dbReference type="Gene3D" id="3.40.630.30">
    <property type="match status" value="1"/>
</dbReference>
<keyword evidence="2" id="KW-0012">Acyltransferase</keyword>
<sequence length="159" mass="18424">MEFKFNIENVATEEVLKIDNTLTAFGHEENDDLKDKMKLIIDEMGKASAVAQELKLPVTSAEKLANSDHILYLMTEHDKPEHFSVVGILKMGWKKLFIYNKAGSRSEEIVYCLLDIDPYIRLFSKRTTKRIRNYSYTSNSSPLLVYVHYLVYLNSIRVI</sequence>
<organism evidence="4">
    <name type="scientific">Schizaphis graminum</name>
    <name type="common">Green bug aphid</name>
    <dbReference type="NCBI Taxonomy" id="13262"/>
    <lineage>
        <taxon>Eukaryota</taxon>
        <taxon>Metazoa</taxon>
        <taxon>Ecdysozoa</taxon>
        <taxon>Arthropoda</taxon>
        <taxon>Hexapoda</taxon>
        <taxon>Insecta</taxon>
        <taxon>Pterygota</taxon>
        <taxon>Neoptera</taxon>
        <taxon>Paraneoptera</taxon>
        <taxon>Hemiptera</taxon>
        <taxon>Sternorrhyncha</taxon>
        <taxon>Aphidomorpha</taxon>
        <taxon>Aphidoidea</taxon>
        <taxon>Aphididae</taxon>
        <taxon>Aphidini</taxon>
        <taxon>Schizaphis</taxon>
    </lineage>
</organism>
<evidence type="ECO:0000313" key="4">
    <source>
        <dbReference type="EMBL" id="MBY19485.1"/>
    </source>
</evidence>
<dbReference type="InterPro" id="IPR007965">
    <property type="entry name" value="GNAT_ATAT"/>
</dbReference>
<proteinExistence type="predicted"/>
<dbReference type="GO" id="GO:0019799">
    <property type="term" value="F:tubulin N-acetyltransferase activity"/>
    <property type="evidence" value="ECO:0007669"/>
    <property type="project" value="InterPro"/>
</dbReference>
<dbReference type="PANTHER" id="PTHR12327">
    <property type="entry name" value="ALPHA-TUBULIN N-ACETYLTRANSFERASE 1"/>
    <property type="match status" value="1"/>
</dbReference>
<dbReference type="EMBL" id="GGMR01006866">
    <property type="protein sequence ID" value="MBY19485.1"/>
    <property type="molecule type" value="Transcribed_RNA"/>
</dbReference>
<reference evidence="4" key="1">
    <citation type="submission" date="2018-04" db="EMBL/GenBank/DDBJ databases">
        <title>Transcriptome of Schizaphis graminum biotype I.</title>
        <authorList>
            <person name="Scully E.D."/>
            <person name="Geib S.M."/>
            <person name="Palmer N.A."/>
            <person name="Koch K."/>
            <person name="Bradshaw J."/>
            <person name="Heng-Moss T."/>
            <person name="Sarath G."/>
        </authorList>
    </citation>
    <scope>NUCLEOTIDE SEQUENCE</scope>
</reference>
<keyword evidence="1 4" id="KW-0808">Transferase</keyword>
<dbReference type="PANTHER" id="PTHR12327:SF0">
    <property type="entry name" value="ALPHA-TUBULIN N-ACETYLTRANSFERASE 1"/>
    <property type="match status" value="1"/>
</dbReference>
<accession>A0A2S2NQM2</accession>
<evidence type="ECO:0000256" key="2">
    <source>
        <dbReference type="ARBA" id="ARBA00023315"/>
    </source>
</evidence>
<feature type="domain" description="N-acetyltransferase" evidence="3">
    <location>
        <begin position="1"/>
        <end position="159"/>
    </location>
</feature>
<dbReference type="PROSITE" id="PS51730">
    <property type="entry name" value="GNAT_ATAT"/>
    <property type="match status" value="1"/>
</dbReference>
<evidence type="ECO:0000256" key="1">
    <source>
        <dbReference type="ARBA" id="ARBA00022679"/>
    </source>
</evidence>
<dbReference type="AlphaFoldDB" id="A0A2S2NQM2"/>
<name>A0A2S2NQM2_SCHGA</name>
<evidence type="ECO:0000259" key="3">
    <source>
        <dbReference type="PROSITE" id="PS51730"/>
    </source>
</evidence>
<protein>
    <submittedName>
        <fullName evidence="4">Alpha-tubulin N-acetyltransferase</fullName>
    </submittedName>
</protein>
<dbReference type="Pfam" id="PF05301">
    <property type="entry name" value="Acetyltransf_16"/>
    <property type="match status" value="1"/>
</dbReference>
<dbReference type="InterPro" id="IPR038746">
    <property type="entry name" value="Atat"/>
</dbReference>
<gene>
    <name evidence="4" type="ORF">g.145063</name>
</gene>
<dbReference type="GO" id="GO:0005874">
    <property type="term" value="C:microtubule"/>
    <property type="evidence" value="ECO:0007669"/>
    <property type="project" value="InterPro"/>
</dbReference>